<feature type="region of interest" description="Disordered" evidence="1">
    <location>
        <begin position="48"/>
        <end position="68"/>
    </location>
</feature>
<evidence type="ECO:0000313" key="3">
    <source>
        <dbReference type="Proteomes" id="UP000184191"/>
    </source>
</evidence>
<dbReference type="RefSeq" id="WP_073198398.1">
    <property type="nucleotide sequence ID" value="NZ_FRBN01000013.1"/>
</dbReference>
<reference evidence="3" key="1">
    <citation type="submission" date="2016-11" db="EMBL/GenBank/DDBJ databases">
        <authorList>
            <person name="Varghese N."/>
            <person name="Submissions S."/>
        </authorList>
    </citation>
    <scope>NUCLEOTIDE SEQUENCE [LARGE SCALE GENOMIC DNA]</scope>
    <source>
        <strain evidence="3">DSM 29327</strain>
    </source>
</reference>
<dbReference type="OrthoDB" id="9812459at2"/>
<name>A0A1M7AE80_9RHOB</name>
<dbReference type="Proteomes" id="UP000184191">
    <property type="component" value="Unassembled WGS sequence"/>
</dbReference>
<gene>
    <name evidence="2" type="ORF">SAMN05444414_11345</name>
</gene>
<evidence type="ECO:0000256" key="1">
    <source>
        <dbReference type="SAM" id="MobiDB-lite"/>
    </source>
</evidence>
<accession>A0A1M7AE80</accession>
<keyword evidence="3" id="KW-1185">Reference proteome</keyword>
<dbReference type="InterPro" id="IPR019291">
    <property type="entry name" value="Host_attachment_protein"/>
</dbReference>
<sequence>MKPIVTWVVLADARNASVVVNSGQGKGLAVLEDKAWSAKPAIGFSSEAGVGHSSAGPGISAVDQGDPQEHADQVFAKEIARDLEVSLARKDFDRLVIVSGPHMLGVMRKALTPPVRGVIVGEIAKDLSDAPLDSLQKYLDDIIAT</sequence>
<protein>
    <submittedName>
        <fullName evidence="2">Protein required for attachment to host cells</fullName>
    </submittedName>
</protein>
<evidence type="ECO:0000313" key="2">
    <source>
        <dbReference type="EMBL" id="SHL41038.1"/>
    </source>
</evidence>
<dbReference type="Pfam" id="PF10116">
    <property type="entry name" value="Host_attach"/>
    <property type="match status" value="1"/>
</dbReference>
<proteinExistence type="predicted"/>
<organism evidence="2 3">
    <name type="scientific">Roseovarius marisflavi</name>
    <dbReference type="NCBI Taxonomy" id="1054996"/>
    <lineage>
        <taxon>Bacteria</taxon>
        <taxon>Pseudomonadati</taxon>
        <taxon>Pseudomonadota</taxon>
        <taxon>Alphaproteobacteria</taxon>
        <taxon>Rhodobacterales</taxon>
        <taxon>Roseobacteraceae</taxon>
        <taxon>Roseovarius</taxon>
    </lineage>
</organism>
<dbReference type="AlphaFoldDB" id="A0A1M7AE80"/>
<dbReference type="EMBL" id="FRBN01000013">
    <property type="protein sequence ID" value="SHL41038.1"/>
    <property type="molecule type" value="Genomic_DNA"/>
</dbReference>